<sequence length="465" mass="51634">MATNKPTSFPFVVVIAVVISATKAETDEYRLTDGNITSVPDDVPDDVIVLDLSNNRIVNVDGLPAFERLYKLILTGNRLDEFPDLSAVGSHLGFLYLGNNEIGVIDPDRLNQLTALKVMDLSDNRIRTIPDAIGPSDTLRSLDISGNLLTEFPVLERLGRGLTIFRACSNHFDAIPTDSLRFLQSVHYIHLCDDRTSSFPDISAINGSLRYLFASGNNYGTVPTPILNRLYGLEYMDVRSCRLTRFPDFRRSPALPTITRLILSDNGIAAIPASRLAILGSLVYLDLRNNPLGTIPNLCHLPSLLHLTLPDRTMVCDCHLRWLKRAQLSGISVWLENMIRPCAEPSKLVGVTWSNIGMADLTCNVDDDDDDEEDDDDDNNNRSFRPYPISADNYRCEIGQVTTWISARSLLHCTTICLQMEGCIHFRYGFGTVSEPGGSCGLTNASSPTVNISTDNRPEQWYSMD</sequence>
<protein>
    <submittedName>
        <fullName evidence="6">Uncharacterized protein</fullName>
    </submittedName>
</protein>
<dbReference type="InterPro" id="IPR032675">
    <property type="entry name" value="LRR_dom_sf"/>
</dbReference>
<dbReference type="Pfam" id="PF13855">
    <property type="entry name" value="LRR_8"/>
    <property type="match status" value="1"/>
</dbReference>
<comment type="caution">
    <text evidence="6">The sequence shown here is derived from an EMBL/GenBank/DDBJ whole genome shotgun (WGS) entry which is preliminary data.</text>
</comment>
<dbReference type="Proteomes" id="UP001208570">
    <property type="component" value="Unassembled WGS sequence"/>
</dbReference>
<dbReference type="AlphaFoldDB" id="A0AAD9JQT7"/>
<feature type="region of interest" description="Disordered" evidence="4">
    <location>
        <begin position="364"/>
        <end position="386"/>
    </location>
</feature>
<feature type="chain" id="PRO_5042188168" evidence="5">
    <location>
        <begin position="25"/>
        <end position="465"/>
    </location>
</feature>
<accession>A0AAD9JQT7</accession>
<dbReference type="SMART" id="SM00364">
    <property type="entry name" value="LRR_BAC"/>
    <property type="match status" value="6"/>
</dbReference>
<keyword evidence="2 5" id="KW-0732">Signal</keyword>
<dbReference type="SUPFAM" id="SSF52058">
    <property type="entry name" value="L domain-like"/>
    <property type="match status" value="1"/>
</dbReference>
<evidence type="ECO:0000313" key="6">
    <source>
        <dbReference type="EMBL" id="KAK2157714.1"/>
    </source>
</evidence>
<dbReference type="Pfam" id="PF00560">
    <property type="entry name" value="LRR_1"/>
    <property type="match status" value="1"/>
</dbReference>
<dbReference type="PROSITE" id="PS51450">
    <property type="entry name" value="LRR"/>
    <property type="match status" value="2"/>
</dbReference>
<evidence type="ECO:0000256" key="5">
    <source>
        <dbReference type="SAM" id="SignalP"/>
    </source>
</evidence>
<dbReference type="GO" id="GO:0005615">
    <property type="term" value="C:extracellular space"/>
    <property type="evidence" value="ECO:0007669"/>
    <property type="project" value="TreeGrafter"/>
</dbReference>
<feature type="signal peptide" evidence="5">
    <location>
        <begin position="1"/>
        <end position="24"/>
    </location>
</feature>
<evidence type="ECO:0000256" key="2">
    <source>
        <dbReference type="ARBA" id="ARBA00022729"/>
    </source>
</evidence>
<reference evidence="6" key="1">
    <citation type="journal article" date="2023" name="Mol. Biol. Evol.">
        <title>Third-Generation Sequencing Reveals the Adaptive Role of the Epigenome in Three Deep-Sea Polychaetes.</title>
        <authorList>
            <person name="Perez M."/>
            <person name="Aroh O."/>
            <person name="Sun Y."/>
            <person name="Lan Y."/>
            <person name="Juniper S.K."/>
            <person name="Young C.R."/>
            <person name="Angers B."/>
            <person name="Qian P.Y."/>
        </authorList>
    </citation>
    <scope>NUCLEOTIDE SEQUENCE</scope>
    <source>
        <strain evidence="6">P08H-3</strain>
    </source>
</reference>
<dbReference type="InterPro" id="IPR003591">
    <property type="entry name" value="Leu-rich_rpt_typical-subtyp"/>
</dbReference>
<dbReference type="SMART" id="SM00369">
    <property type="entry name" value="LRR_TYP"/>
    <property type="match status" value="4"/>
</dbReference>
<dbReference type="PANTHER" id="PTHR24373:SF370">
    <property type="entry name" value="FISH-LIPS, ISOFORM E"/>
    <property type="match status" value="1"/>
</dbReference>
<keyword evidence="1" id="KW-0433">Leucine-rich repeat</keyword>
<organism evidence="6 7">
    <name type="scientific">Paralvinella palmiformis</name>
    <dbReference type="NCBI Taxonomy" id="53620"/>
    <lineage>
        <taxon>Eukaryota</taxon>
        <taxon>Metazoa</taxon>
        <taxon>Spiralia</taxon>
        <taxon>Lophotrochozoa</taxon>
        <taxon>Annelida</taxon>
        <taxon>Polychaeta</taxon>
        <taxon>Sedentaria</taxon>
        <taxon>Canalipalpata</taxon>
        <taxon>Terebellida</taxon>
        <taxon>Terebelliformia</taxon>
        <taxon>Alvinellidae</taxon>
        <taxon>Paralvinella</taxon>
    </lineage>
</organism>
<dbReference type="InterPro" id="IPR001611">
    <property type="entry name" value="Leu-rich_rpt"/>
</dbReference>
<keyword evidence="7" id="KW-1185">Reference proteome</keyword>
<evidence type="ECO:0000256" key="1">
    <source>
        <dbReference type="ARBA" id="ARBA00022614"/>
    </source>
</evidence>
<dbReference type="Gene3D" id="3.80.10.10">
    <property type="entry name" value="Ribonuclease Inhibitor"/>
    <property type="match status" value="2"/>
</dbReference>
<dbReference type="InterPro" id="IPR050328">
    <property type="entry name" value="Dev_Immune_Receptor"/>
</dbReference>
<keyword evidence="3" id="KW-0677">Repeat</keyword>
<evidence type="ECO:0000256" key="3">
    <source>
        <dbReference type="ARBA" id="ARBA00022737"/>
    </source>
</evidence>
<dbReference type="EMBL" id="JAODUP010000186">
    <property type="protein sequence ID" value="KAK2157714.1"/>
    <property type="molecule type" value="Genomic_DNA"/>
</dbReference>
<evidence type="ECO:0000313" key="7">
    <source>
        <dbReference type="Proteomes" id="UP001208570"/>
    </source>
</evidence>
<evidence type="ECO:0000256" key="4">
    <source>
        <dbReference type="SAM" id="MobiDB-lite"/>
    </source>
</evidence>
<proteinExistence type="predicted"/>
<dbReference type="GO" id="GO:0031012">
    <property type="term" value="C:extracellular matrix"/>
    <property type="evidence" value="ECO:0007669"/>
    <property type="project" value="TreeGrafter"/>
</dbReference>
<dbReference type="PANTHER" id="PTHR24373">
    <property type="entry name" value="SLIT RELATED LEUCINE-RICH REPEAT NEURONAL PROTEIN"/>
    <property type="match status" value="1"/>
</dbReference>
<gene>
    <name evidence="6" type="ORF">LSH36_186g04037</name>
</gene>
<feature type="compositionally biased region" description="Acidic residues" evidence="4">
    <location>
        <begin position="365"/>
        <end position="378"/>
    </location>
</feature>
<name>A0AAD9JQT7_9ANNE</name>